<evidence type="ECO:0000313" key="1">
    <source>
        <dbReference type="EMBL" id="KYF59382.1"/>
    </source>
</evidence>
<reference evidence="1 2" key="1">
    <citation type="submission" date="2014-02" db="EMBL/GenBank/DDBJ databases">
        <title>The small core and large imbalanced accessory genome model reveals a collaborative survival strategy of Sorangium cellulosum strains in nature.</title>
        <authorList>
            <person name="Han K."/>
            <person name="Peng R."/>
            <person name="Blom J."/>
            <person name="Li Y.-Z."/>
        </authorList>
    </citation>
    <scope>NUCLEOTIDE SEQUENCE [LARGE SCALE GENOMIC DNA]</scope>
    <source>
        <strain evidence="1 2">So0157-25</strain>
    </source>
</reference>
<proteinExistence type="predicted"/>
<organism evidence="1 2">
    <name type="scientific">Sorangium cellulosum</name>
    <name type="common">Polyangium cellulosum</name>
    <dbReference type="NCBI Taxonomy" id="56"/>
    <lineage>
        <taxon>Bacteria</taxon>
        <taxon>Pseudomonadati</taxon>
        <taxon>Myxococcota</taxon>
        <taxon>Polyangia</taxon>
        <taxon>Polyangiales</taxon>
        <taxon>Polyangiaceae</taxon>
        <taxon>Sorangium</taxon>
    </lineage>
</organism>
<name>A0A150PUM7_SORCE</name>
<sequence length="71" mass="7845">MDIAHQIALRLGSLPAEKLQEVLDFVEFLRERTNADGSDDAQPFRGMPVSYVDPMEPVAAEDWEAGRVADG</sequence>
<evidence type="ECO:0008006" key="3">
    <source>
        <dbReference type="Google" id="ProtNLM"/>
    </source>
</evidence>
<dbReference type="AlphaFoldDB" id="A0A150PUM7"/>
<accession>A0A150PUM7</accession>
<comment type="caution">
    <text evidence="1">The sequence shown here is derived from an EMBL/GenBank/DDBJ whole genome shotgun (WGS) entry which is preliminary data.</text>
</comment>
<dbReference type="EMBL" id="JELY01000442">
    <property type="protein sequence ID" value="KYF59382.1"/>
    <property type="molecule type" value="Genomic_DNA"/>
</dbReference>
<evidence type="ECO:0000313" key="2">
    <source>
        <dbReference type="Proteomes" id="UP000075420"/>
    </source>
</evidence>
<dbReference type="Proteomes" id="UP000075420">
    <property type="component" value="Unassembled WGS sequence"/>
</dbReference>
<gene>
    <name evidence="1" type="ORF">BE08_26260</name>
</gene>
<protein>
    <recommendedName>
        <fullName evidence="3">DUF2281 domain-containing protein</fullName>
    </recommendedName>
</protein>